<evidence type="ECO:0000313" key="3">
    <source>
        <dbReference type="Proteomes" id="UP000386847"/>
    </source>
</evidence>
<dbReference type="AlphaFoldDB" id="A0A5Q2F7K0"/>
<sequence length="145" mass="14988">MRRLSPAMLLVALTLPLAGCATGSQSMMATPKPQTPPPATMVHLADLRTGMCVDGDRLPRDGKVAYLEVLACDLDHTGEVFAVLDNAGCPAAYQAYVGAGSDHSTNQIRVLTASADAWDRAGSPPTVCVAVAPTPITGSLRGTGR</sequence>
<feature type="chain" id="PRO_5039577244" description="Subtilisin inhibitor-like" evidence="1">
    <location>
        <begin position="22"/>
        <end position="145"/>
    </location>
</feature>
<dbReference type="RefSeq" id="WP_153571497.1">
    <property type="nucleotide sequence ID" value="NZ_CP045725.1"/>
</dbReference>
<organism evidence="2 3">
    <name type="scientific">Raineyella fluvialis</name>
    <dbReference type="NCBI Taxonomy" id="2662261"/>
    <lineage>
        <taxon>Bacteria</taxon>
        <taxon>Bacillati</taxon>
        <taxon>Actinomycetota</taxon>
        <taxon>Actinomycetes</taxon>
        <taxon>Propionibacteriales</taxon>
        <taxon>Propionibacteriaceae</taxon>
        <taxon>Raineyella</taxon>
    </lineage>
</organism>
<dbReference type="KEGG" id="rain:Rai3103_04010"/>
<evidence type="ECO:0008006" key="4">
    <source>
        <dbReference type="Google" id="ProtNLM"/>
    </source>
</evidence>
<protein>
    <recommendedName>
        <fullName evidence="4">Subtilisin inhibitor-like</fullName>
    </recommendedName>
</protein>
<keyword evidence="3" id="KW-1185">Reference proteome</keyword>
<dbReference type="Proteomes" id="UP000386847">
    <property type="component" value="Chromosome"/>
</dbReference>
<keyword evidence="1" id="KW-0732">Signal</keyword>
<accession>A0A5Q2F7K0</accession>
<dbReference type="EMBL" id="CP045725">
    <property type="protein sequence ID" value="QGF22970.1"/>
    <property type="molecule type" value="Genomic_DNA"/>
</dbReference>
<proteinExistence type="predicted"/>
<reference evidence="2 3" key="1">
    <citation type="submission" date="2019-10" db="EMBL/GenBank/DDBJ databases">
        <title>Genomic analysis of Raineyella sp. CBA3103.</title>
        <authorList>
            <person name="Roh S.W."/>
        </authorList>
    </citation>
    <scope>NUCLEOTIDE SEQUENCE [LARGE SCALE GENOMIC DNA]</scope>
    <source>
        <strain evidence="2 3">CBA3103</strain>
    </source>
</reference>
<name>A0A5Q2F7K0_9ACTN</name>
<evidence type="ECO:0000313" key="2">
    <source>
        <dbReference type="EMBL" id="QGF22970.1"/>
    </source>
</evidence>
<feature type="signal peptide" evidence="1">
    <location>
        <begin position="1"/>
        <end position="21"/>
    </location>
</feature>
<gene>
    <name evidence="2" type="ORF">Rai3103_04010</name>
</gene>
<evidence type="ECO:0000256" key="1">
    <source>
        <dbReference type="SAM" id="SignalP"/>
    </source>
</evidence>